<feature type="transmembrane region" description="Helical" evidence="1">
    <location>
        <begin position="15"/>
        <end position="41"/>
    </location>
</feature>
<protein>
    <submittedName>
        <fullName evidence="2">Uncharacterized protein</fullName>
    </submittedName>
</protein>
<gene>
    <name evidence="2" type="ORF">UFOVP589_34</name>
</gene>
<name>A0A6J5N314_9CAUD</name>
<proteinExistence type="predicted"/>
<keyword evidence="1" id="KW-1133">Transmembrane helix</keyword>
<evidence type="ECO:0000256" key="1">
    <source>
        <dbReference type="SAM" id="Phobius"/>
    </source>
</evidence>
<keyword evidence="1" id="KW-0472">Membrane</keyword>
<feature type="transmembrane region" description="Helical" evidence="1">
    <location>
        <begin position="53"/>
        <end position="74"/>
    </location>
</feature>
<organism evidence="2">
    <name type="scientific">uncultured Caudovirales phage</name>
    <dbReference type="NCBI Taxonomy" id="2100421"/>
    <lineage>
        <taxon>Viruses</taxon>
        <taxon>Duplodnaviria</taxon>
        <taxon>Heunggongvirae</taxon>
        <taxon>Uroviricota</taxon>
        <taxon>Caudoviricetes</taxon>
        <taxon>Peduoviridae</taxon>
        <taxon>Maltschvirus</taxon>
        <taxon>Maltschvirus maltsch</taxon>
    </lineage>
</organism>
<accession>A0A6J5N314</accession>
<keyword evidence="1" id="KW-0812">Transmembrane</keyword>
<reference evidence="2" key="1">
    <citation type="submission" date="2020-04" db="EMBL/GenBank/DDBJ databases">
        <authorList>
            <person name="Chiriac C."/>
            <person name="Salcher M."/>
            <person name="Ghai R."/>
            <person name="Kavagutti S V."/>
        </authorList>
    </citation>
    <scope>NUCLEOTIDE SEQUENCE</scope>
</reference>
<dbReference type="EMBL" id="LR796567">
    <property type="protein sequence ID" value="CAB4151743.1"/>
    <property type="molecule type" value="Genomic_DNA"/>
</dbReference>
<evidence type="ECO:0000313" key="2">
    <source>
        <dbReference type="EMBL" id="CAB4151743.1"/>
    </source>
</evidence>
<sequence length="88" mass="9424">MPKTDPTLMEAKLRYFIGVTLTVILGGTIFAILYSLIFVTQPIGASSENDRKFFELLTPIASFIVGALGGVMAAGNNRGETKDEGPTE</sequence>